<gene>
    <name evidence="10" type="ORF">PCOR1329_LOCUS50339</name>
</gene>
<dbReference type="PANTHER" id="PTHR11804">
    <property type="entry name" value="PROTEASE M3 THIMET OLIGOPEPTIDASE-RELATED"/>
    <property type="match status" value="1"/>
</dbReference>
<feature type="domain" description="Peptidase M3A/M3B catalytic" evidence="9">
    <location>
        <begin position="36"/>
        <end position="407"/>
    </location>
</feature>
<sequence length="523" mass="56656">MKSIWASTLGSGAVWRRATYKVPVGRDAMTKITGFCHNSTTRERIFEAYFQGFGPEVDAKVLELLRTRRELAVRLGFRTWAEKELRPLAVRDPAGAHALMDRCWADARPRLSLLVRRMEDLAAATSREREGPSARGPAAGAALSRLAHADEAFFRALVTREADTWKLAEFLPASKCLPRVLDMVGRACNVQFQEVDAPTMAGRLASGWHKSVVIYEVRDGVSGAGGAPGRHGSLGFIYLDLYQRTSLLGRPAVALAGALMLCRGHAYLSMNMPEPGLGHRKLLNPEEVVAMAHELGHAVHMLCYGGRPQEFDDLPLDVKELPSTLAETIALQPGAIMQYARHFSSEGPPPDALVRSSQRDISFFVRYLQSTHVALGLHGESLDPREMTPADVRREAVALWQRYSAVAAHPSFTPFGEDAGLYMGQGANQIAYLLCHLRVDAILHAQQGHAAPGAAAAPARARGASARWLSAGFAGRIRAQLLDPAFRGQHHAPGGTAPAVHPLPPPPTSAASLFAHTARLDGA</sequence>
<evidence type="ECO:0000256" key="4">
    <source>
        <dbReference type="ARBA" id="ARBA00022801"/>
    </source>
</evidence>
<dbReference type="Pfam" id="PF01432">
    <property type="entry name" value="Peptidase_M3"/>
    <property type="match status" value="1"/>
</dbReference>
<dbReference type="InterPro" id="IPR024077">
    <property type="entry name" value="Neurolysin/TOP_dom2"/>
</dbReference>
<comment type="caution">
    <text evidence="10">The sequence shown here is derived from an EMBL/GenBank/DDBJ whole genome shotgun (WGS) entry which is preliminary data.</text>
</comment>
<comment type="similarity">
    <text evidence="1 7">Belongs to the peptidase M3 family.</text>
</comment>
<dbReference type="InterPro" id="IPR045090">
    <property type="entry name" value="Pept_M3A_M3B"/>
</dbReference>
<accession>A0ABN9UPA4</accession>
<evidence type="ECO:0000259" key="9">
    <source>
        <dbReference type="Pfam" id="PF01432"/>
    </source>
</evidence>
<evidence type="ECO:0000256" key="3">
    <source>
        <dbReference type="ARBA" id="ARBA00022723"/>
    </source>
</evidence>
<evidence type="ECO:0000256" key="2">
    <source>
        <dbReference type="ARBA" id="ARBA00022670"/>
    </source>
</evidence>
<keyword evidence="3 7" id="KW-0479">Metal-binding</keyword>
<dbReference type="Proteomes" id="UP001189429">
    <property type="component" value="Unassembled WGS sequence"/>
</dbReference>
<feature type="region of interest" description="Disordered" evidence="8">
    <location>
        <begin position="487"/>
        <end position="510"/>
    </location>
</feature>
<evidence type="ECO:0000256" key="5">
    <source>
        <dbReference type="ARBA" id="ARBA00022833"/>
    </source>
</evidence>
<name>A0ABN9UPA4_9DINO</name>
<evidence type="ECO:0000256" key="8">
    <source>
        <dbReference type="SAM" id="MobiDB-lite"/>
    </source>
</evidence>
<reference evidence="10" key="1">
    <citation type="submission" date="2023-10" db="EMBL/GenBank/DDBJ databases">
        <authorList>
            <person name="Chen Y."/>
            <person name="Shah S."/>
            <person name="Dougan E. K."/>
            <person name="Thang M."/>
            <person name="Chan C."/>
        </authorList>
    </citation>
    <scope>NUCLEOTIDE SEQUENCE [LARGE SCALE GENOMIC DNA]</scope>
</reference>
<comment type="cofactor">
    <cofactor evidence="7">
        <name>Zn(2+)</name>
        <dbReference type="ChEBI" id="CHEBI:29105"/>
    </cofactor>
    <text evidence="7">Binds 1 zinc ion.</text>
</comment>
<dbReference type="PANTHER" id="PTHR11804:SF84">
    <property type="entry name" value="SACCHAROLYSIN"/>
    <property type="match status" value="1"/>
</dbReference>
<dbReference type="InterPro" id="IPR024079">
    <property type="entry name" value="MetalloPept_cat_dom_sf"/>
</dbReference>
<keyword evidence="4 7" id="KW-0378">Hydrolase</keyword>
<evidence type="ECO:0000256" key="6">
    <source>
        <dbReference type="ARBA" id="ARBA00023049"/>
    </source>
</evidence>
<evidence type="ECO:0000313" key="10">
    <source>
        <dbReference type="EMBL" id="CAK0861765.1"/>
    </source>
</evidence>
<keyword evidence="2 7" id="KW-0645">Protease</keyword>
<evidence type="ECO:0000256" key="7">
    <source>
        <dbReference type="RuleBase" id="RU003435"/>
    </source>
</evidence>
<organism evidence="10 11">
    <name type="scientific">Prorocentrum cordatum</name>
    <dbReference type="NCBI Taxonomy" id="2364126"/>
    <lineage>
        <taxon>Eukaryota</taxon>
        <taxon>Sar</taxon>
        <taxon>Alveolata</taxon>
        <taxon>Dinophyceae</taxon>
        <taxon>Prorocentrales</taxon>
        <taxon>Prorocentraceae</taxon>
        <taxon>Prorocentrum</taxon>
    </lineage>
</organism>
<dbReference type="EMBL" id="CAUYUJ010016093">
    <property type="protein sequence ID" value="CAK0861765.1"/>
    <property type="molecule type" value="Genomic_DNA"/>
</dbReference>
<protein>
    <recommendedName>
        <fullName evidence="9">Peptidase M3A/M3B catalytic domain-containing protein</fullName>
    </recommendedName>
</protein>
<proteinExistence type="inferred from homology"/>
<keyword evidence="6 7" id="KW-0482">Metalloprotease</keyword>
<dbReference type="Gene3D" id="1.10.1370.10">
    <property type="entry name" value="Neurolysin, domain 3"/>
    <property type="match status" value="1"/>
</dbReference>
<dbReference type="InterPro" id="IPR001567">
    <property type="entry name" value="Pept_M3A_M3B_dom"/>
</dbReference>
<keyword evidence="5 7" id="KW-0862">Zinc</keyword>
<evidence type="ECO:0000313" key="11">
    <source>
        <dbReference type="Proteomes" id="UP001189429"/>
    </source>
</evidence>
<dbReference type="SUPFAM" id="SSF55486">
    <property type="entry name" value="Metalloproteases ('zincins'), catalytic domain"/>
    <property type="match status" value="1"/>
</dbReference>
<dbReference type="Gene3D" id="3.40.390.10">
    <property type="entry name" value="Collagenase (Catalytic Domain)"/>
    <property type="match status" value="1"/>
</dbReference>
<keyword evidence="11" id="KW-1185">Reference proteome</keyword>
<evidence type="ECO:0000256" key="1">
    <source>
        <dbReference type="ARBA" id="ARBA00006040"/>
    </source>
</evidence>